<dbReference type="InterPro" id="IPR050553">
    <property type="entry name" value="Thioredoxin_ResA/DsbE_sf"/>
</dbReference>
<evidence type="ECO:0000313" key="8">
    <source>
        <dbReference type="Proteomes" id="UP000015523"/>
    </source>
</evidence>
<dbReference type="SUPFAM" id="SSF52833">
    <property type="entry name" value="Thioredoxin-like"/>
    <property type="match status" value="1"/>
</dbReference>
<dbReference type="CDD" id="cd02966">
    <property type="entry name" value="TlpA_like_family"/>
    <property type="match status" value="1"/>
</dbReference>
<dbReference type="RefSeq" id="WP_021316190.1">
    <property type="nucleotide sequence ID" value="NZ_AUWY01000019.1"/>
</dbReference>
<dbReference type="Pfam" id="PF00578">
    <property type="entry name" value="AhpC-TSA"/>
    <property type="match status" value="1"/>
</dbReference>
<dbReference type="GO" id="GO:0030313">
    <property type="term" value="C:cell envelope"/>
    <property type="evidence" value="ECO:0007669"/>
    <property type="project" value="UniProtKB-SubCell"/>
</dbReference>
<organism evidence="7 8">
    <name type="scientific">Sphingobium ummariense RL-3</name>
    <dbReference type="NCBI Taxonomy" id="1346791"/>
    <lineage>
        <taxon>Bacteria</taxon>
        <taxon>Pseudomonadati</taxon>
        <taxon>Pseudomonadota</taxon>
        <taxon>Alphaproteobacteria</taxon>
        <taxon>Sphingomonadales</taxon>
        <taxon>Sphingomonadaceae</taxon>
        <taxon>Sphingobium</taxon>
    </lineage>
</organism>
<feature type="domain" description="Thioredoxin" evidence="6">
    <location>
        <begin position="27"/>
        <end position="162"/>
    </location>
</feature>
<dbReference type="STRING" id="1346791.M529_00640"/>
<proteinExistence type="predicted"/>
<dbReference type="PROSITE" id="PS51352">
    <property type="entry name" value="THIOREDOXIN_2"/>
    <property type="match status" value="1"/>
</dbReference>
<comment type="caution">
    <text evidence="7">The sequence shown here is derived from an EMBL/GenBank/DDBJ whole genome shotgun (WGS) entry which is preliminary data.</text>
</comment>
<feature type="chain" id="PRO_5004565642" description="Thioredoxin domain-containing protein" evidence="5">
    <location>
        <begin position="24"/>
        <end position="167"/>
    </location>
</feature>
<sequence>MAGRWAWTVAAALAFAVATPAQAAKEPVIDAPAPPFELTLIDGSKVSLADLKGQVVVLNFWATWCVPCRKELPTLDAYYAAQQKHGLKIFAITTEDSVPIGRLKKLFAVMKMPSARRIKGAYGPLTGVPTNFVIDRAGVLRYAKSGAFDLDALNALLVPLLREKAPE</sequence>
<reference evidence="7 8" key="1">
    <citation type="journal article" date="2013" name="Genome Announc.">
        <title>Draft Genome Sequence of Sphingobium ummariense Strain RL-3, a Hexachlorocyclohexane-Degrading Bacterium.</title>
        <authorList>
            <person name="Kohli P."/>
            <person name="Dua A."/>
            <person name="Sangwan N."/>
            <person name="Oldach P."/>
            <person name="Khurana J.P."/>
            <person name="Lal R."/>
        </authorList>
    </citation>
    <scope>NUCLEOTIDE SEQUENCE [LARGE SCALE GENOMIC DNA]</scope>
    <source>
        <strain evidence="7 8">RL-3</strain>
    </source>
</reference>
<keyword evidence="5" id="KW-0732">Signal</keyword>
<evidence type="ECO:0000256" key="5">
    <source>
        <dbReference type="SAM" id="SignalP"/>
    </source>
</evidence>
<dbReference type="eggNOG" id="COG0526">
    <property type="taxonomic scope" value="Bacteria"/>
</dbReference>
<gene>
    <name evidence="7" type="ORF">M529_00640</name>
</gene>
<name>T0J890_9SPHN</name>
<dbReference type="AlphaFoldDB" id="T0J890"/>
<dbReference type="GO" id="GO:0017004">
    <property type="term" value="P:cytochrome complex assembly"/>
    <property type="evidence" value="ECO:0007669"/>
    <property type="project" value="UniProtKB-KW"/>
</dbReference>
<keyword evidence="4" id="KW-0676">Redox-active center</keyword>
<keyword evidence="2" id="KW-0201">Cytochrome c-type biogenesis</keyword>
<dbReference type="PATRIC" id="fig|1346791.3.peg.117"/>
<dbReference type="PANTHER" id="PTHR42852">
    <property type="entry name" value="THIOL:DISULFIDE INTERCHANGE PROTEIN DSBE"/>
    <property type="match status" value="1"/>
</dbReference>
<dbReference type="InterPro" id="IPR036249">
    <property type="entry name" value="Thioredoxin-like_sf"/>
</dbReference>
<dbReference type="PROSITE" id="PS00194">
    <property type="entry name" value="THIOREDOXIN_1"/>
    <property type="match status" value="1"/>
</dbReference>
<evidence type="ECO:0000256" key="4">
    <source>
        <dbReference type="ARBA" id="ARBA00023284"/>
    </source>
</evidence>
<dbReference type="GO" id="GO:0015036">
    <property type="term" value="F:disulfide oxidoreductase activity"/>
    <property type="evidence" value="ECO:0007669"/>
    <property type="project" value="UniProtKB-ARBA"/>
</dbReference>
<keyword evidence="8" id="KW-1185">Reference proteome</keyword>
<dbReference type="InterPro" id="IPR013766">
    <property type="entry name" value="Thioredoxin_domain"/>
</dbReference>
<comment type="subcellular location">
    <subcellularLocation>
        <location evidence="1">Cell envelope</location>
    </subcellularLocation>
</comment>
<feature type="signal peptide" evidence="5">
    <location>
        <begin position="1"/>
        <end position="23"/>
    </location>
</feature>
<dbReference type="PANTHER" id="PTHR42852:SF6">
    <property type="entry name" value="THIOL:DISULFIDE INTERCHANGE PROTEIN DSBE"/>
    <property type="match status" value="1"/>
</dbReference>
<dbReference type="EMBL" id="AUWY01000019">
    <property type="protein sequence ID" value="EQB34156.1"/>
    <property type="molecule type" value="Genomic_DNA"/>
</dbReference>
<dbReference type="InterPro" id="IPR017937">
    <property type="entry name" value="Thioredoxin_CS"/>
</dbReference>
<dbReference type="OrthoDB" id="9799347at2"/>
<dbReference type="GO" id="GO:0016209">
    <property type="term" value="F:antioxidant activity"/>
    <property type="evidence" value="ECO:0007669"/>
    <property type="project" value="InterPro"/>
</dbReference>
<accession>T0J890</accession>
<dbReference type="Gene3D" id="3.40.30.10">
    <property type="entry name" value="Glutaredoxin"/>
    <property type="match status" value="1"/>
</dbReference>
<evidence type="ECO:0000259" key="6">
    <source>
        <dbReference type="PROSITE" id="PS51352"/>
    </source>
</evidence>
<evidence type="ECO:0000313" key="7">
    <source>
        <dbReference type="EMBL" id="EQB34156.1"/>
    </source>
</evidence>
<evidence type="ECO:0000256" key="2">
    <source>
        <dbReference type="ARBA" id="ARBA00022748"/>
    </source>
</evidence>
<dbReference type="InterPro" id="IPR000866">
    <property type="entry name" value="AhpC/TSA"/>
</dbReference>
<dbReference type="Proteomes" id="UP000015523">
    <property type="component" value="Unassembled WGS sequence"/>
</dbReference>
<evidence type="ECO:0000256" key="3">
    <source>
        <dbReference type="ARBA" id="ARBA00023157"/>
    </source>
</evidence>
<evidence type="ECO:0000256" key="1">
    <source>
        <dbReference type="ARBA" id="ARBA00004196"/>
    </source>
</evidence>
<protein>
    <recommendedName>
        <fullName evidence="6">Thioredoxin domain-containing protein</fullName>
    </recommendedName>
</protein>
<keyword evidence="3" id="KW-1015">Disulfide bond</keyword>